<dbReference type="EMBL" id="BAABJQ010000013">
    <property type="protein sequence ID" value="GAA5189919.1"/>
    <property type="molecule type" value="Genomic_DNA"/>
</dbReference>
<gene>
    <name evidence="1" type="ORF">GCM10023322_43780</name>
</gene>
<organism evidence="1 2">
    <name type="scientific">Rugosimonospora acidiphila</name>
    <dbReference type="NCBI Taxonomy" id="556531"/>
    <lineage>
        <taxon>Bacteria</taxon>
        <taxon>Bacillati</taxon>
        <taxon>Actinomycetota</taxon>
        <taxon>Actinomycetes</taxon>
        <taxon>Micromonosporales</taxon>
        <taxon>Micromonosporaceae</taxon>
        <taxon>Rugosimonospora</taxon>
    </lineage>
</organism>
<evidence type="ECO:0000313" key="1">
    <source>
        <dbReference type="EMBL" id="GAA5189919.1"/>
    </source>
</evidence>
<dbReference type="RefSeq" id="WP_345632325.1">
    <property type="nucleotide sequence ID" value="NZ_BAABJQ010000013.1"/>
</dbReference>
<dbReference type="Proteomes" id="UP001501570">
    <property type="component" value="Unassembled WGS sequence"/>
</dbReference>
<reference evidence="2" key="1">
    <citation type="journal article" date="2019" name="Int. J. Syst. Evol. Microbiol.">
        <title>The Global Catalogue of Microorganisms (GCM) 10K type strain sequencing project: providing services to taxonomists for standard genome sequencing and annotation.</title>
        <authorList>
            <consortium name="The Broad Institute Genomics Platform"/>
            <consortium name="The Broad Institute Genome Sequencing Center for Infectious Disease"/>
            <person name="Wu L."/>
            <person name="Ma J."/>
        </authorList>
    </citation>
    <scope>NUCLEOTIDE SEQUENCE [LARGE SCALE GENOMIC DNA]</scope>
    <source>
        <strain evidence="2">JCM 18304</strain>
    </source>
</reference>
<dbReference type="InterPro" id="IPR046174">
    <property type="entry name" value="DUF6176"/>
</dbReference>
<sequence>MLEQPSSIPLGLRVELSRARVQSGKSDLTDEWMAMLNERVDECVATLDREKMALELVFRRAEDDGEWIYWVSIYGPGGAGLDESVPIDRDHVAYGRQCKTPGWDEATPQFFLAPESVRNAIVSWATSNR</sequence>
<evidence type="ECO:0000313" key="2">
    <source>
        <dbReference type="Proteomes" id="UP001501570"/>
    </source>
</evidence>
<keyword evidence="2" id="KW-1185">Reference proteome</keyword>
<dbReference type="Pfam" id="PF19673">
    <property type="entry name" value="DUF6176"/>
    <property type="match status" value="1"/>
</dbReference>
<accession>A0ABP9S329</accession>
<comment type="caution">
    <text evidence="1">The sequence shown here is derived from an EMBL/GenBank/DDBJ whole genome shotgun (WGS) entry which is preliminary data.</text>
</comment>
<protein>
    <submittedName>
        <fullName evidence="1">DUF6176 family protein</fullName>
    </submittedName>
</protein>
<proteinExistence type="predicted"/>
<name>A0ABP9S329_9ACTN</name>